<proteinExistence type="predicted"/>
<sequence length="130" mass="14719">MQFEEALQLTGEFGVFQWLLIAYLALFMVPMHAISMAVHVFTLLVPPHWCRQQELEAALNLTRAEARELGVPREQDGSWSMCTMYDINVTALTTGRPLNESSRGLLPVVPCRTGWHYDHSVIYPTIVSEA</sequence>
<reference evidence="1" key="1">
    <citation type="submission" date="2020-05" db="EMBL/GenBank/DDBJ databases">
        <title>Large-scale comparative analyses of tick genomes elucidate their genetic diversity and vector capacities.</title>
        <authorList>
            <person name="Jia N."/>
            <person name="Wang J."/>
            <person name="Shi W."/>
            <person name="Du L."/>
            <person name="Sun Y."/>
            <person name="Zhan W."/>
            <person name="Jiang J."/>
            <person name="Wang Q."/>
            <person name="Zhang B."/>
            <person name="Ji P."/>
            <person name="Sakyi L.B."/>
            <person name="Cui X."/>
            <person name="Yuan T."/>
            <person name="Jiang B."/>
            <person name="Yang W."/>
            <person name="Lam T.T.-Y."/>
            <person name="Chang Q."/>
            <person name="Ding S."/>
            <person name="Wang X."/>
            <person name="Zhu J."/>
            <person name="Ruan X."/>
            <person name="Zhao L."/>
            <person name="Wei J."/>
            <person name="Que T."/>
            <person name="Du C."/>
            <person name="Cheng J."/>
            <person name="Dai P."/>
            <person name="Han X."/>
            <person name="Huang E."/>
            <person name="Gao Y."/>
            <person name="Liu J."/>
            <person name="Shao H."/>
            <person name="Ye R."/>
            <person name="Li L."/>
            <person name="Wei W."/>
            <person name="Wang X."/>
            <person name="Wang C."/>
            <person name="Yang T."/>
            <person name="Huo Q."/>
            <person name="Li W."/>
            <person name="Guo W."/>
            <person name="Chen H."/>
            <person name="Zhou L."/>
            <person name="Ni X."/>
            <person name="Tian J."/>
            <person name="Zhou Y."/>
            <person name="Sheng Y."/>
            <person name="Liu T."/>
            <person name="Pan Y."/>
            <person name="Xia L."/>
            <person name="Li J."/>
            <person name="Zhao F."/>
            <person name="Cao W."/>
        </authorList>
    </citation>
    <scope>NUCLEOTIDE SEQUENCE</scope>
    <source>
        <strain evidence="1">Dsil-2018</strain>
    </source>
</reference>
<organism evidence="1 2">
    <name type="scientific">Dermacentor silvarum</name>
    <name type="common">Tick</name>
    <dbReference type="NCBI Taxonomy" id="543639"/>
    <lineage>
        <taxon>Eukaryota</taxon>
        <taxon>Metazoa</taxon>
        <taxon>Ecdysozoa</taxon>
        <taxon>Arthropoda</taxon>
        <taxon>Chelicerata</taxon>
        <taxon>Arachnida</taxon>
        <taxon>Acari</taxon>
        <taxon>Parasitiformes</taxon>
        <taxon>Ixodida</taxon>
        <taxon>Ixodoidea</taxon>
        <taxon>Ixodidae</taxon>
        <taxon>Rhipicephalinae</taxon>
        <taxon>Dermacentor</taxon>
    </lineage>
</organism>
<comment type="caution">
    <text evidence="1">The sequence shown here is derived from an EMBL/GenBank/DDBJ whole genome shotgun (WGS) entry which is preliminary data.</text>
</comment>
<dbReference type="Proteomes" id="UP000821865">
    <property type="component" value="Chromosome 6"/>
</dbReference>
<evidence type="ECO:0000313" key="1">
    <source>
        <dbReference type="EMBL" id="KAH7944939.1"/>
    </source>
</evidence>
<gene>
    <name evidence="1" type="ORF">HPB49_002480</name>
</gene>
<protein>
    <submittedName>
        <fullName evidence="1">Uncharacterized protein</fullName>
    </submittedName>
</protein>
<accession>A0ACB8CJD3</accession>
<dbReference type="EMBL" id="CM023475">
    <property type="protein sequence ID" value="KAH7944939.1"/>
    <property type="molecule type" value="Genomic_DNA"/>
</dbReference>
<keyword evidence="2" id="KW-1185">Reference proteome</keyword>
<name>A0ACB8CJD3_DERSI</name>
<evidence type="ECO:0000313" key="2">
    <source>
        <dbReference type="Proteomes" id="UP000821865"/>
    </source>
</evidence>